<organism evidence="1 2">
    <name type="scientific">Pisolithus microcarpus 441</name>
    <dbReference type="NCBI Taxonomy" id="765257"/>
    <lineage>
        <taxon>Eukaryota</taxon>
        <taxon>Fungi</taxon>
        <taxon>Dikarya</taxon>
        <taxon>Basidiomycota</taxon>
        <taxon>Agaricomycotina</taxon>
        <taxon>Agaricomycetes</taxon>
        <taxon>Agaricomycetidae</taxon>
        <taxon>Boletales</taxon>
        <taxon>Sclerodermatineae</taxon>
        <taxon>Pisolithaceae</taxon>
        <taxon>Pisolithus</taxon>
    </lineage>
</organism>
<proteinExistence type="predicted"/>
<reference evidence="2" key="2">
    <citation type="submission" date="2015-01" db="EMBL/GenBank/DDBJ databases">
        <title>Evolutionary Origins and Diversification of the Mycorrhizal Mutualists.</title>
        <authorList>
            <consortium name="DOE Joint Genome Institute"/>
            <consortium name="Mycorrhizal Genomics Consortium"/>
            <person name="Kohler A."/>
            <person name="Kuo A."/>
            <person name="Nagy L.G."/>
            <person name="Floudas D."/>
            <person name="Copeland A."/>
            <person name="Barry K.W."/>
            <person name="Cichocki N."/>
            <person name="Veneault-Fourrey C."/>
            <person name="LaButti K."/>
            <person name="Lindquist E.A."/>
            <person name="Lipzen A."/>
            <person name="Lundell T."/>
            <person name="Morin E."/>
            <person name="Murat C."/>
            <person name="Riley R."/>
            <person name="Ohm R."/>
            <person name="Sun H."/>
            <person name="Tunlid A."/>
            <person name="Henrissat B."/>
            <person name="Grigoriev I.V."/>
            <person name="Hibbett D.S."/>
            <person name="Martin F."/>
        </authorList>
    </citation>
    <scope>NUCLEOTIDE SEQUENCE [LARGE SCALE GENOMIC DNA]</scope>
    <source>
        <strain evidence="2">441</strain>
    </source>
</reference>
<feature type="non-terminal residue" evidence="1">
    <location>
        <position position="1"/>
    </location>
</feature>
<keyword evidence="2" id="KW-1185">Reference proteome</keyword>
<accession>A0A0C9ZHU2</accession>
<evidence type="ECO:0000313" key="1">
    <source>
        <dbReference type="EMBL" id="KIK25549.1"/>
    </source>
</evidence>
<dbReference type="HOGENOM" id="CLU_126337_1_1_1"/>
<gene>
    <name evidence="1" type="ORF">PISMIDRAFT_47238</name>
</gene>
<dbReference type="AlphaFoldDB" id="A0A0C9ZHU2"/>
<name>A0A0C9ZHU2_9AGAM</name>
<dbReference type="EMBL" id="KN833707">
    <property type="protein sequence ID" value="KIK25549.1"/>
    <property type="molecule type" value="Genomic_DNA"/>
</dbReference>
<sequence>GDGCSFLLEATTGSLYAHLPLHGHDYKHRDRAPCPWPGCSKTSLWGNVARHIVERHFAVKRQC</sequence>
<dbReference type="Proteomes" id="UP000054018">
    <property type="component" value="Unassembled WGS sequence"/>
</dbReference>
<dbReference type="OrthoDB" id="3437960at2759"/>
<feature type="non-terminal residue" evidence="1">
    <location>
        <position position="63"/>
    </location>
</feature>
<protein>
    <submittedName>
        <fullName evidence="1">Uncharacterized protein</fullName>
    </submittedName>
</protein>
<evidence type="ECO:0000313" key="2">
    <source>
        <dbReference type="Proteomes" id="UP000054018"/>
    </source>
</evidence>
<reference evidence="1 2" key="1">
    <citation type="submission" date="2014-04" db="EMBL/GenBank/DDBJ databases">
        <authorList>
            <consortium name="DOE Joint Genome Institute"/>
            <person name="Kuo A."/>
            <person name="Kohler A."/>
            <person name="Costa M.D."/>
            <person name="Nagy L.G."/>
            <person name="Floudas D."/>
            <person name="Copeland A."/>
            <person name="Barry K.W."/>
            <person name="Cichocki N."/>
            <person name="Veneault-Fourrey C."/>
            <person name="LaButti K."/>
            <person name="Lindquist E.A."/>
            <person name="Lipzen A."/>
            <person name="Lundell T."/>
            <person name="Morin E."/>
            <person name="Murat C."/>
            <person name="Sun H."/>
            <person name="Tunlid A."/>
            <person name="Henrissat B."/>
            <person name="Grigoriev I.V."/>
            <person name="Hibbett D.S."/>
            <person name="Martin F."/>
            <person name="Nordberg H.P."/>
            <person name="Cantor M.N."/>
            <person name="Hua S.X."/>
        </authorList>
    </citation>
    <scope>NUCLEOTIDE SEQUENCE [LARGE SCALE GENOMIC DNA]</scope>
    <source>
        <strain evidence="1 2">441</strain>
    </source>
</reference>